<evidence type="ECO:0000313" key="2">
    <source>
        <dbReference type="Proteomes" id="UP000515125"/>
    </source>
</evidence>
<protein>
    <submittedName>
        <fullName evidence="3">Uncharacterized protein LOC34621525</fullName>
    </submittedName>
</protein>
<dbReference type="GeneID" id="34621525"/>
<evidence type="ECO:0000313" key="3">
    <source>
        <dbReference type="RefSeq" id="XP_026192819.1"/>
    </source>
</evidence>
<keyword evidence="2" id="KW-1185">Reference proteome</keyword>
<sequence>MRQRVELLRAYALLLPAMLRLINSAAATPTGGQAAVETVETAPTAAADCPYPHLLRLHVADVIAAASATTPRAAGEARFTATAAATAPGVNAAPRTAQTTGKKGGAAAPVEVIAHEGTKQLAAFLCSRACRELLHQFLQLHLFRAAAAEVARAVSEHEQGSSDCTIDGLAVQQGLHTYVFAPVEATAAALRATLYAEMHSSAQWSPTGALDILGFRLSCRLLAALVRALQASSELRMSRQQQQQRPQQELFTVSDRRRIDPFVMLCLREVLELARCKGSTSIRNSHSGLQNTQYPAAAAEAAAPFAVSPPENSERTLSTTAAPCLPETRQLLVLFLRSCAAKFNTAAAAAATAACAPPSTGITRDSGSPSWRDIADAARDASRLQVILHPKAASYAAGAVGADVSVPTAPAAEIASNTAIVSEAQKVLQAAAAYCLPHVADIPPVDLAALLWAAASAAHCIPKQQWKQRLLLNRLFQAATASLLLPLQNAQVLLQSVAAQQHQEHQKRHQQKREQQVAPWQMLAGSRQLQQAAPVDKCLLIWSLLVWGRPALDGAAGGAGVGPIEWLVLAATFRYQSQQQQHPLLLQSSGAMALHALAVRADELTRPALPCIAAAVGSTDLHCQEQRSAVECVRDIDESLTGRCADREVFVALPEAPPATVGAHAAVTQAPISTPAAATAADRAAVSCIRLLASLLHSAALLTRASHPSRSPAMMGVLRSADRGLGTAGPLLISQLLRQVYDVVRKEQTQKQQATLQCRNRLNLQHHQTFVPALSPQCISQVVHGQLRMLSGKQFTSLMCCAFDLGALYSPLHHMEQQQQQQLWTEHCMGLQRAFLKELTARIMMHQLPPEPLSGTRDALARNTEPARRQLSWEQRQHQHQHIDLFQLACCLRVTAAAALQTAAEALREGHLGAGDTNGKAALALEASIYRAPTGVSRAALGIADALVAAKHPAAGLETTEYLLQAVDFMPLVLQRQQQQQHQQQQRWAEPSPRVVTYGLPQARRFCLYQAVLTAAVLRKWVPLLRPRFSAEAPGDSGATTLLAESETAAASAAVNAIAAGDVVVPERVWEAARAAFRDVSSSTTESRPQRDVVGLLQRQNICFEAESRTLEGLSVDFRITSLPAPELQQQQEELRLLLEVDGPSHFLVECEPDNSPRILLGSSLFKETLLRFLGWRLMRLHATDAANAARCAVAAHQVLQKLILETSKPLVGGFKGICGRAAQHYDTLVAWLISTDVPYQTTGKQLRGLNSSRYRHWKGVIMRR</sequence>
<feature type="chain" id="PRO_5027798540" evidence="1">
    <location>
        <begin position="28"/>
        <end position="1265"/>
    </location>
</feature>
<reference evidence="3" key="1">
    <citation type="submission" date="2025-08" db="UniProtKB">
        <authorList>
            <consortium name="RefSeq"/>
        </authorList>
    </citation>
    <scope>IDENTIFICATION</scope>
</reference>
<name>A0A6P6RZ74_9EIME</name>
<feature type="signal peptide" evidence="1">
    <location>
        <begin position="1"/>
        <end position="27"/>
    </location>
</feature>
<gene>
    <name evidence="3" type="primary">LOC34621525</name>
</gene>
<dbReference type="Proteomes" id="UP000515125">
    <property type="component" value="Unplaced"/>
</dbReference>
<keyword evidence="1" id="KW-0732">Signal</keyword>
<organism evidence="2 3">
    <name type="scientific">Cyclospora cayetanensis</name>
    <dbReference type="NCBI Taxonomy" id="88456"/>
    <lineage>
        <taxon>Eukaryota</taxon>
        <taxon>Sar</taxon>
        <taxon>Alveolata</taxon>
        <taxon>Apicomplexa</taxon>
        <taxon>Conoidasida</taxon>
        <taxon>Coccidia</taxon>
        <taxon>Eucoccidiorida</taxon>
        <taxon>Eimeriorina</taxon>
        <taxon>Eimeriidae</taxon>
        <taxon>Cyclospora</taxon>
    </lineage>
</organism>
<dbReference type="AlphaFoldDB" id="A0A6P6RZ74"/>
<proteinExistence type="predicted"/>
<evidence type="ECO:0000256" key="1">
    <source>
        <dbReference type="SAM" id="SignalP"/>
    </source>
</evidence>
<dbReference type="OrthoDB" id="349340at2759"/>
<accession>A0A6P6RZ74</accession>
<dbReference type="RefSeq" id="XP_026192819.1">
    <property type="nucleotide sequence ID" value="XM_026337034.1"/>
</dbReference>